<dbReference type="KEGG" id="cal:CAALFM_C602640CA"/>
<dbReference type="CGD" id="CAL0000193676">
    <property type="gene designation" value="orf19.12980"/>
</dbReference>
<dbReference type="GO" id="GO:0000022">
    <property type="term" value="P:mitotic spindle elongation"/>
    <property type="evidence" value="ECO:0000318"/>
    <property type="project" value="GO_Central"/>
</dbReference>
<feature type="transmembrane region" description="Helical" evidence="11">
    <location>
        <begin position="56"/>
        <end position="86"/>
    </location>
</feature>
<feature type="compositionally biased region" description="Polar residues" evidence="10">
    <location>
        <begin position="330"/>
        <end position="350"/>
    </location>
</feature>
<protein>
    <recommendedName>
        <fullName evidence="4">Golgi apparatus membrane protein TVP38</fullName>
    </recommendedName>
    <alternativeName>
        <fullName evidence="5">Golgi apparatus membrane protein tvp38</fullName>
    </alternativeName>
</protein>
<evidence type="ECO:0000256" key="11">
    <source>
        <dbReference type="SAM" id="Phobius"/>
    </source>
</evidence>
<evidence type="ECO:0000313" key="14">
    <source>
        <dbReference type="EMBL" id="AOW30197.1"/>
    </source>
</evidence>
<keyword evidence="6 11" id="KW-0812">Transmembrane</keyword>
<evidence type="ECO:0000256" key="8">
    <source>
        <dbReference type="ARBA" id="ARBA00023034"/>
    </source>
</evidence>
<feature type="transmembrane region" description="Helical" evidence="11">
    <location>
        <begin position="209"/>
        <end position="229"/>
    </location>
</feature>
<evidence type="ECO:0000256" key="3">
    <source>
        <dbReference type="ARBA" id="ARBA00008640"/>
    </source>
</evidence>
<feature type="transmembrane region" description="Helical" evidence="11">
    <location>
        <begin position="250"/>
        <end position="268"/>
    </location>
</feature>
<evidence type="ECO:0000259" key="12">
    <source>
        <dbReference type="Pfam" id="PF09335"/>
    </source>
</evidence>
<comment type="subcellular location">
    <subcellularLocation>
        <location evidence="2">Golgi apparatus membrane</location>
        <topology evidence="2">Multi-pass membrane protein</topology>
    </subcellularLocation>
</comment>
<dbReference type="InParanoid" id="A0A1D8PPZ5"/>
<evidence type="ECO:0000256" key="2">
    <source>
        <dbReference type="ARBA" id="ARBA00004653"/>
    </source>
</evidence>
<reference evidence="14 15" key="3">
    <citation type="journal article" date="2013" name="Genome Biol.">
        <title>Assembly of a phased diploid Candida albicans genome facilitates allele-specific measurements and provides a simple model for repeat and indel structure.</title>
        <authorList>
            <person name="Muzzey D."/>
            <person name="Schwartz K."/>
            <person name="Weissman J.S."/>
            <person name="Sherlock G."/>
        </authorList>
    </citation>
    <scope>NUCLEOTIDE SEQUENCE [LARGE SCALE GENOMIC DNA]</scope>
    <source>
        <strain evidence="15">SC5314 / ATCC MYA-2876</strain>
    </source>
</reference>
<dbReference type="EMBL" id="CP017628">
    <property type="protein sequence ID" value="AOW30197.1"/>
    <property type="molecule type" value="Genomic_DNA"/>
</dbReference>
<dbReference type="STRING" id="237561.A0A1D8PPZ5"/>
<evidence type="ECO:0000256" key="4">
    <source>
        <dbReference type="ARBA" id="ARBA00013533"/>
    </source>
</evidence>
<dbReference type="PANTHER" id="PTHR47549">
    <property type="entry name" value="GOLGI APPARATUS MEMBRANE PROTEIN TVP38-RELATED"/>
    <property type="match status" value="1"/>
</dbReference>
<evidence type="ECO:0000256" key="5">
    <source>
        <dbReference type="ARBA" id="ARBA00020673"/>
    </source>
</evidence>
<dbReference type="Proteomes" id="UP000000559">
    <property type="component" value="Chromosome 6"/>
</dbReference>
<name>A0A1D8PPZ5_CANAL</name>
<dbReference type="VEuPathDB" id="FungiDB:C6_02640C_A"/>
<dbReference type="PANTHER" id="PTHR47549:SF1">
    <property type="entry name" value="GOLGI APPARATUS MEMBRANE PROTEIN TVP38"/>
    <property type="match status" value="1"/>
</dbReference>
<sequence length="350" mass="38719">MPQLPTSSDREYRYNYNQDSSFSTLRNVLTTKLAAVSDIIQQARTWYLEQSTIKQILLGGALVVIGVISVLMVIFHIHIIRFLIYLSDEWHNLKYGSLIIFALVFMVGFPPLIGFSALSFLTGMIYGCPQGWPLIASASVLGSTCSFIVYRYVLHNQAVKLMNHNDTFRAFAEILGEGNSLFLLILIRLCPLPYSLSNGALAAIPELPLLTYFLATLITSPKILIHLFVGSKLKQIGDDKSSGGTKIVDIISIVITGTAATLAAYLIYAKMQQKLASYHSRGIAADDVMVFGNFEDDLELGSNEIELNSADFDADNFIIEDDDNEDDPRQQGNTNNAKKDNGVQTSEEIL</sequence>
<dbReference type="GO" id="GO:0000139">
    <property type="term" value="C:Golgi membrane"/>
    <property type="evidence" value="ECO:0000318"/>
    <property type="project" value="GO_Central"/>
</dbReference>
<evidence type="ECO:0000256" key="6">
    <source>
        <dbReference type="ARBA" id="ARBA00022692"/>
    </source>
</evidence>
<dbReference type="InterPro" id="IPR051076">
    <property type="entry name" value="Golgi_membrane_TVP38/TMEM64"/>
</dbReference>
<proteinExistence type="inferred from homology"/>
<evidence type="ECO:0000256" key="9">
    <source>
        <dbReference type="ARBA" id="ARBA00023136"/>
    </source>
</evidence>
<dbReference type="eggNOG" id="KOG3140">
    <property type="taxonomic scope" value="Eukaryota"/>
</dbReference>
<dbReference type="RefSeq" id="XP_719098.2">
    <property type="nucleotide sequence ID" value="XM_714005.2"/>
</dbReference>
<evidence type="ECO:0000313" key="13">
    <source>
        <dbReference type="CGD" id="CAL0000193676"/>
    </source>
</evidence>
<dbReference type="GO" id="GO:0016192">
    <property type="term" value="P:vesicle-mediated transport"/>
    <property type="evidence" value="ECO:0000318"/>
    <property type="project" value="GO_Central"/>
</dbReference>
<keyword evidence="8" id="KW-0333">Golgi apparatus</keyword>
<keyword evidence="7 11" id="KW-1133">Transmembrane helix</keyword>
<accession>A0A1D8PPZ5</accession>
<feature type="domain" description="VTT" evidence="12">
    <location>
        <begin position="115"/>
        <end position="231"/>
    </location>
</feature>
<feature type="transmembrane region" description="Helical" evidence="11">
    <location>
        <begin position="98"/>
        <end position="126"/>
    </location>
</feature>
<organism evidence="14 15">
    <name type="scientific">Candida albicans (strain SC5314 / ATCC MYA-2876)</name>
    <name type="common">Yeast</name>
    <dbReference type="NCBI Taxonomy" id="237561"/>
    <lineage>
        <taxon>Eukaryota</taxon>
        <taxon>Fungi</taxon>
        <taxon>Dikarya</taxon>
        <taxon>Ascomycota</taxon>
        <taxon>Saccharomycotina</taxon>
        <taxon>Pichiomycetes</taxon>
        <taxon>Debaryomycetaceae</taxon>
        <taxon>Candida/Lodderomyces clade</taxon>
        <taxon>Candida</taxon>
    </lineage>
</organism>
<feature type="transmembrane region" description="Helical" evidence="11">
    <location>
        <begin position="132"/>
        <end position="150"/>
    </location>
</feature>
<evidence type="ECO:0000256" key="1">
    <source>
        <dbReference type="ARBA" id="ARBA00002978"/>
    </source>
</evidence>
<evidence type="ECO:0000313" key="15">
    <source>
        <dbReference type="Proteomes" id="UP000000559"/>
    </source>
</evidence>
<reference evidence="14 15" key="1">
    <citation type="journal article" date="2004" name="Proc. Natl. Acad. Sci. U.S.A.">
        <title>The diploid genome sequence of Candida albicans.</title>
        <authorList>
            <person name="Jones T."/>
            <person name="Federspiel N.A."/>
            <person name="Chibana H."/>
            <person name="Dungan J."/>
            <person name="Kalman S."/>
            <person name="Magee B.B."/>
            <person name="Newport G."/>
            <person name="Thorstenson Y.R."/>
            <person name="Agabian N."/>
            <person name="Magee P.T."/>
            <person name="Davis R.W."/>
            <person name="Scherer S."/>
        </authorList>
    </citation>
    <scope>NUCLEOTIDE SEQUENCE [LARGE SCALE GENOMIC DNA]</scope>
    <source>
        <strain evidence="15">SC5314 / ATCC MYA-2876</strain>
    </source>
</reference>
<evidence type="ECO:0000256" key="7">
    <source>
        <dbReference type="ARBA" id="ARBA00022989"/>
    </source>
</evidence>
<dbReference type="FunCoup" id="A0A1D8PPZ5">
    <property type="interactions" value="120"/>
</dbReference>
<feature type="transmembrane region" description="Helical" evidence="11">
    <location>
        <begin position="170"/>
        <end position="189"/>
    </location>
</feature>
<reference evidence="14 15" key="2">
    <citation type="journal article" date="2007" name="Genome Biol.">
        <title>Assembly of the Candida albicans genome into sixteen supercontigs aligned on the eight chromosomes.</title>
        <authorList>
            <person name="van het Hoog M."/>
            <person name="Rast T.J."/>
            <person name="Martchenko M."/>
            <person name="Grindle S."/>
            <person name="Dignard D."/>
            <person name="Hogues H."/>
            <person name="Cuomo C."/>
            <person name="Berriman M."/>
            <person name="Scherer S."/>
            <person name="Magee B.B."/>
            <person name="Whiteway M."/>
            <person name="Chibana H."/>
            <person name="Nantel A."/>
            <person name="Magee P.T."/>
        </authorList>
    </citation>
    <scope>GENOME REANNOTATION</scope>
    <source>
        <strain evidence="15">SC5314 / ATCC MYA-2876</strain>
    </source>
</reference>
<dbReference type="InterPro" id="IPR032816">
    <property type="entry name" value="VTT_dom"/>
</dbReference>
<dbReference type="AlphaFoldDB" id="A0A1D8PPZ5"/>
<dbReference type="OrthoDB" id="166803at2759"/>
<keyword evidence="15" id="KW-1185">Reference proteome</keyword>
<gene>
    <name evidence="14" type="ordered locus">CAALFM_C602640CA</name>
    <name evidence="13" type="ordered locus">orf19.12980</name>
</gene>
<comment type="function">
    <text evidence="1">Golgi membrane protein involved in vesicular trafficking and spindle migration.</text>
</comment>
<keyword evidence="9 11" id="KW-0472">Membrane</keyword>
<dbReference type="Pfam" id="PF09335">
    <property type="entry name" value="VTT_dom"/>
    <property type="match status" value="1"/>
</dbReference>
<dbReference type="GeneID" id="3639222"/>
<evidence type="ECO:0000256" key="10">
    <source>
        <dbReference type="SAM" id="MobiDB-lite"/>
    </source>
</evidence>
<feature type="region of interest" description="Disordered" evidence="10">
    <location>
        <begin position="319"/>
        <end position="350"/>
    </location>
</feature>
<comment type="similarity">
    <text evidence="3">Belongs to the TVP38/TMEM64 family.</text>
</comment>